<evidence type="ECO:0000313" key="11">
    <source>
        <dbReference type="EMBL" id="CAE09273.1"/>
    </source>
</evidence>
<comment type="function">
    <text evidence="10">Catalyzes the NAD(P)-dependent oxidation of 4-(phosphooxy)-L-threonine (HTP) into 2-amino-3-oxo-4-(phosphooxy)butyric acid which spontaneously decarboxylates to form 3-amino-2-oxopropyl phosphate (AHAP).</text>
</comment>
<dbReference type="InterPro" id="IPR005255">
    <property type="entry name" value="PdxA_fam"/>
</dbReference>
<keyword evidence="9 10" id="KW-0170">Cobalt</keyword>
<evidence type="ECO:0000256" key="3">
    <source>
        <dbReference type="ARBA" id="ARBA00022833"/>
    </source>
</evidence>
<dbReference type="GO" id="GO:0042823">
    <property type="term" value="P:pyridoxal phosphate biosynthetic process"/>
    <property type="evidence" value="ECO:0007669"/>
    <property type="project" value="UniProtKB-UniRule"/>
</dbReference>
<dbReference type="NCBIfam" id="NF003040">
    <property type="entry name" value="PRK03946.1"/>
    <property type="match status" value="1"/>
</dbReference>
<feature type="binding site" evidence="10">
    <location>
        <position position="260"/>
    </location>
    <ligand>
        <name>substrate</name>
    </ligand>
</feature>
<gene>
    <name evidence="10 11" type="primary">pdxA</name>
    <name evidence="11" type="ordered locus">WS0106</name>
</gene>
<feature type="binding site" evidence="10">
    <location>
        <position position="147"/>
    </location>
    <ligand>
        <name>a divalent metal cation</name>
        <dbReference type="ChEBI" id="CHEBI:60240"/>
        <note>ligand shared between dimeric partners</note>
    </ligand>
</feature>
<reference evidence="11 12" key="1">
    <citation type="journal article" date="2003" name="Proc. Natl. Acad. Sci. U.S.A.">
        <title>Complete genome sequence and analysis of Wolinella succinogenes.</title>
        <authorList>
            <person name="Baar C."/>
            <person name="Eppinger M."/>
            <person name="Raddatz G."/>
            <person name="Simon JM."/>
            <person name="Lanz C."/>
            <person name="Klimmek O."/>
            <person name="Nandakumar R."/>
            <person name="Gross R."/>
            <person name="Rosinus A."/>
            <person name="Keller H."/>
            <person name="Jagtap P."/>
            <person name="Linke B."/>
            <person name="Meyer F."/>
            <person name="Lederer H."/>
            <person name="Schuster S.C."/>
        </authorList>
    </citation>
    <scope>NUCLEOTIDE SEQUENCE [LARGE SCALE GENOMIC DNA]</scope>
    <source>
        <strain evidence="12">ATCC 29543 / DSM 1740 / CCUG 13145 / JCM 31913 / LMG 7466 / NCTC 11488 / FDC 602W</strain>
    </source>
</reference>
<keyword evidence="8 10" id="KW-0664">Pyridoxine biosynthesis</keyword>
<dbReference type="Proteomes" id="UP000000422">
    <property type="component" value="Chromosome"/>
</dbReference>
<feature type="binding site" evidence="10">
    <location>
        <position position="243"/>
    </location>
    <ligand>
        <name>a divalent metal cation</name>
        <dbReference type="ChEBI" id="CHEBI:60240"/>
        <note>ligand shared between dimeric partners</note>
    </ligand>
</feature>
<keyword evidence="12" id="KW-1185">Reference proteome</keyword>
<dbReference type="GO" id="GO:0008270">
    <property type="term" value="F:zinc ion binding"/>
    <property type="evidence" value="ECO:0007669"/>
    <property type="project" value="UniProtKB-UniRule"/>
</dbReference>
<feature type="binding site" evidence="10">
    <location>
        <position position="251"/>
    </location>
    <ligand>
        <name>substrate</name>
    </ligand>
</feature>
<proteinExistence type="inferred from homology"/>
<keyword evidence="6 10" id="KW-0560">Oxidoreductase</keyword>
<organism evidence="12">
    <name type="scientific">Wolinella succinogenes (strain ATCC 29543 / DSM 1740 / CCUG 13145 / JCM 31913 / LMG 7466 / NCTC 11488 / FDC 602W)</name>
    <name type="common">Vibrio succinogenes</name>
    <dbReference type="NCBI Taxonomy" id="273121"/>
    <lineage>
        <taxon>Bacteria</taxon>
        <taxon>Pseudomonadati</taxon>
        <taxon>Campylobacterota</taxon>
        <taxon>Epsilonproteobacteria</taxon>
        <taxon>Campylobacterales</taxon>
        <taxon>Helicobacteraceae</taxon>
        <taxon>Wolinella</taxon>
    </lineage>
</organism>
<dbReference type="InterPro" id="IPR037539">
    <property type="entry name" value="PdxA_epsilonprot"/>
</dbReference>
<comment type="cofactor">
    <cofactor evidence="10">
        <name>Zn(2+)</name>
        <dbReference type="ChEBI" id="CHEBI:29105"/>
    </cofactor>
    <cofactor evidence="10">
        <name>Mg(2+)</name>
        <dbReference type="ChEBI" id="CHEBI:18420"/>
    </cofactor>
    <cofactor evidence="10">
        <name>Co(2+)</name>
        <dbReference type="ChEBI" id="CHEBI:48828"/>
    </cofactor>
</comment>
<feature type="binding site" evidence="10">
    <location>
        <position position="269"/>
    </location>
    <ligand>
        <name>substrate</name>
    </ligand>
</feature>
<evidence type="ECO:0000256" key="1">
    <source>
        <dbReference type="ARBA" id="ARBA00022490"/>
    </source>
</evidence>
<comment type="subunit">
    <text evidence="10">Homodimer.</text>
</comment>
<evidence type="ECO:0000256" key="10">
    <source>
        <dbReference type="HAMAP-Rule" id="MF_02086"/>
    </source>
</evidence>
<dbReference type="GO" id="GO:0051287">
    <property type="term" value="F:NAD binding"/>
    <property type="evidence" value="ECO:0007669"/>
    <property type="project" value="InterPro"/>
</dbReference>
<dbReference type="Gene3D" id="3.40.718.10">
    <property type="entry name" value="Isopropylmalate Dehydrogenase"/>
    <property type="match status" value="1"/>
</dbReference>
<comment type="pathway">
    <text evidence="10">Cofactor biosynthesis; pyridoxine 5'-phosphate biosynthesis; pyridoxine 5'-phosphate from D-erythrose 4-phosphate: step 4/5.</text>
</comment>
<dbReference type="NCBIfam" id="TIGR00557">
    <property type="entry name" value="pdxA"/>
    <property type="match status" value="1"/>
</dbReference>
<comment type="miscellaneous">
    <text evidence="10">The active site is located at the dimer interface.</text>
</comment>
<sequence length="307" mass="33816">MKIFVSIGDPNGIGLEIALRSHSGVKDWGEIIYGVDERVLFEASQRLGIEVPQDMECDPLGLESPIAPGVISKEAGRYSFESFKKGVERAKKGEVQAIVTLPVHKKAWSLAGIPYAGHTEALREMMGEEAIMMMGKEGFFIALYTDHLPLSEVPQRVHERGVEGFLRRLSHALPAMKACGVLGLNPHAGDQGVLGKEEEGIKRAIERANQALGRELFFGPLVPDVAFIPSWRAKFDHYVAMYHDQGLIALKILYFEESINLSLGLPFVRTSVDHGTAFDIAYRGGNPSLLSYQNAIKMALKLGSDKR</sequence>
<keyword evidence="2 10" id="KW-0479">Metal-binding</keyword>
<dbReference type="GO" id="GO:0050570">
    <property type="term" value="F:4-hydroxythreonine-4-phosphate dehydrogenase activity"/>
    <property type="evidence" value="ECO:0007669"/>
    <property type="project" value="UniProtKB-UniRule"/>
</dbReference>
<evidence type="ECO:0000256" key="6">
    <source>
        <dbReference type="ARBA" id="ARBA00023002"/>
    </source>
</evidence>
<dbReference type="KEGG" id="wsu:WS0106"/>
<dbReference type="EMBL" id="BX571657">
    <property type="protein sequence ID" value="CAE09273.1"/>
    <property type="molecule type" value="Genomic_DNA"/>
</dbReference>
<dbReference type="eggNOG" id="COG1995">
    <property type="taxonomic scope" value="Bacteria"/>
</dbReference>
<protein>
    <recommendedName>
        <fullName evidence="10">4-hydroxythreonine-4-phosphate dehydrogenase</fullName>
        <ecNumber evidence="10">1.1.1.262</ecNumber>
    </recommendedName>
    <alternativeName>
        <fullName evidence="10">4-(phosphohydroxy)-L-threonine dehydrogenase</fullName>
    </alternativeName>
</protein>
<feature type="binding site" evidence="10">
    <location>
        <position position="119"/>
    </location>
    <ligand>
        <name>substrate</name>
    </ligand>
</feature>
<dbReference type="UniPathway" id="UPA00244">
    <property type="reaction ID" value="UER00312"/>
</dbReference>
<dbReference type="Pfam" id="PF04166">
    <property type="entry name" value="PdxA"/>
    <property type="match status" value="1"/>
</dbReference>
<comment type="subcellular location">
    <subcellularLocation>
        <location evidence="10">Cytoplasm</location>
    </subcellularLocation>
</comment>
<evidence type="ECO:0000256" key="7">
    <source>
        <dbReference type="ARBA" id="ARBA00023027"/>
    </source>
</evidence>
<dbReference type="PANTHER" id="PTHR30004:SF6">
    <property type="entry name" value="D-THREONATE 4-PHOSPHATE DEHYDROGENASE"/>
    <property type="match status" value="1"/>
</dbReference>
<dbReference type="PANTHER" id="PTHR30004">
    <property type="entry name" value="4-HYDROXYTHREONINE-4-PHOSPHATE DEHYDROGENASE"/>
    <property type="match status" value="1"/>
</dbReference>
<dbReference type="GO" id="GO:0050897">
    <property type="term" value="F:cobalt ion binding"/>
    <property type="evidence" value="ECO:0007669"/>
    <property type="project" value="UniProtKB-UniRule"/>
</dbReference>
<dbReference type="STRING" id="273121.WS0106"/>
<dbReference type="SUPFAM" id="SSF53659">
    <property type="entry name" value="Isocitrate/Isopropylmalate dehydrogenase-like"/>
    <property type="match status" value="1"/>
</dbReference>
<dbReference type="GO" id="GO:0000287">
    <property type="term" value="F:magnesium ion binding"/>
    <property type="evidence" value="ECO:0007669"/>
    <property type="project" value="UniProtKB-UniRule"/>
</dbReference>
<evidence type="ECO:0000256" key="8">
    <source>
        <dbReference type="ARBA" id="ARBA00023096"/>
    </source>
</evidence>
<name>Q7MAP7_WOLSU</name>
<keyword evidence="1 10" id="KW-0963">Cytoplasm</keyword>
<evidence type="ECO:0000256" key="5">
    <source>
        <dbReference type="ARBA" id="ARBA00022857"/>
    </source>
</evidence>
<dbReference type="AlphaFoldDB" id="Q7MAP7"/>
<evidence type="ECO:0000313" key="12">
    <source>
        <dbReference type="Proteomes" id="UP000000422"/>
    </source>
</evidence>
<keyword evidence="5 10" id="KW-0521">NADP</keyword>
<dbReference type="GO" id="GO:0005737">
    <property type="term" value="C:cytoplasm"/>
    <property type="evidence" value="ECO:0007669"/>
    <property type="project" value="UniProtKB-SubCell"/>
</dbReference>
<comment type="catalytic activity">
    <reaction evidence="10">
        <text>4-(phosphooxy)-L-threonine + NAD(+) = 3-amino-2-oxopropyl phosphate + CO2 + NADH</text>
        <dbReference type="Rhea" id="RHEA:32275"/>
        <dbReference type="ChEBI" id="CHEBI:16526"/>
        <dbReference type="ChEBI" id="CHEBI:57279"/>
        <dbReference type="ChEBI" id="CHEBI:57540"/>
        <dbReference type="ChEBI" id="CHEBI:57945"/>
        <dbReference type="ChEBI" id="CHEBI:58452"/>
        <dbReference type="EC" id="1.1.1.262"/>
    </reaction>
</comment>
<comment type="similarity">
    <text evidence="10">Belongs to the PdxA family.</text>
</comment>
<feature type="binding site" evidence="10">
    <location>
        <position position="187"/>
    </location>
    <ligand>
        <name>a divalent metal cation</name>
        <dbReference type="ChEBI" id="CHEBI:60240"/>
        <note>ligand shared between dimeric partners</note>
    </ligand>
</feature>
<evidence type="ECO:0000256" key="4">
    <source>
        <dbReference type="ARBA" id="ARBA00022842"/>
    </source>
</evidence>
<dbReference type="HAMAP" id="MF_02086">
    <property type="entry name" value="PdxA_Epsilonprot"/>
    <property type="match status" value="1"/>
</dbReference>
<dbReference type="GO" id="GO:0008615">
    <property type="term" value="P:pyridoxine biosynthetic process"/>
    <property type="evidence" value="ECO:0007669"/>
    <property type="project" value="UniProtKB-UniRule"/>
</dbReference>
<feature type="binding site" evidence="10">
    <location>
        <position position="118"/>
    </location>
    <ligand>
        <name>substrate</name>
    </ligand>
</feature>
<evidence type="ECO:0000256" key="9">
    <source>
        <dbReference type="ARBA" id="ARBA00023285"/>
    </source>
</evidence>
<dbReference type="RefSeq" id="WP_011138073.1">
    <property type="nucleotide sequence ID" value="NC_005090.1"/>
</dbReference>
<dbReference type="HOGENOM" id="CLU_040168_0_0_7"/>
<dbReference type="EC" id="1.1.1.262" evidence="10"/>
<keyword evidence="3 10" id="KW-0862">Zinc</keyword>
<evidence type="ECO:0000256" key="2">
    <source>
        <dbReference type="ARBA" id="ARBA00022723"/>
    </source>
</evidence>
<accession>Q7MAP7</accession>
<keyword evidence="7 10" id="KW-0520">NAD</keyword>
<keyword evidence="4 10" id="KW-0460">Magnesium</keyword>